<sequence>MEDLFKRSLWSSGRLGPVFHPSGRAAILGGVGCSGARAYFRLRPTQEGQVVTKDLVLFDIHFQSFFVFVGGWKCLLSGGRFRLVNSSSGMSSPTSSKVVFEDFELALKGKKRNT</sequence>
<protein>
    <submittedName>
        <fullName evidence="1">Uncharacterized protein</fullName>
    </submittedName>
</protein>
<reference evidence="1 2" key="1">
    <citation type="submission" date="2021-06" db="EMBL/GenBank/DDBJ databases">
        <title>Caerostris extrusa draft genome.</title>
        <authorList>
            <person name="Kono N."/>
            <person name="Arakawa K."/>
        </authorList>
    </citation>
    <scope>NUCLEOTIDE SEQUENCE [LARGE SCALE GENOMIC DNA]</scope>
</reference>
<evidence type="ECO:0000313" key="2">
    <source>
        <dbReference type="Proteomes" id="UP001054945"/>
    </source>
</evidence>
<dbReference type="EMBL" id="BPLR01007051">
    <property type="protein sequence ID" value="GIY14242.1"/>
    <property type="molecule type" value="Genomic_DNA"/>
</dbReference>
<organism evidence="1 2">
    <name type="scientific">Caerostris extrusa</name>
    <name type="common">Bark spider</name>
    <name type="synonym">Caerostris bankana</name>
    <dbReference type="NCBI Taxonomy" id="172846"/>
    <lineage>
        <taxon>Eukaryota</taxon>
        <taxon>Metazoa</taxon>
        <taxon>Ecdysozoa</taxon>
        <taxon>Arthropoda</taxon>
        <taxon>Chelicerata</taxon>
        <taxon>Arachnida</taxon>
        <taxon>Araneae</taxon>
        <taxon>Araneomorphae</taxon>
        <taxon>Entelegynae</taxon>
        <taxon>Araneoidea</taxon>
        <taxon>Araneidae</taxon>
        <taxon>Caerostris</taxon>
    </lineage>
</organism>
<evidence type="ECO:0000313" key="1">
    <source>
        <dbReference type="EMBL" id="GIY14242.1"/>
    </source>
</evidence>
<accession>A0AAV4QYD6</accession>
<dbReference type="Proteomes" id="UP001054945">
    <property type="component" value="Unassembled WGS sequence"/>
</dbReference>
<dbReference type="AlphaFoldDB" id="A0AAV4QYD6"/>
<name>A0AAV4QYD6_CAEEX</name>
<comment type="caution">
    <text evidence="1">The sequence shown here is derived from an EMBL/GenBank/DDBJ whole genome shotgun (WGS) entry which is preliminary data.</text>
</comment>
<gene>
    <name evidence="1" type="ORF">CEXT_733231</name>
</gene>
<proteinExistence type="predicted"/>
<keyword evidence="2" id="KW-1185">Reference proteome</keyword>